<feature type="domain" description="Phage capsid-like C-terminal" evidence="3">
    <location>
        <begin position="139"/>
        <end position="372"/>
    </location>
</feature>
<evidence type="ECO:0000313" key="5">
    <source>
        <dbReference type="Proteomes" id="UP000297604"/>
    </source>
</evidence>
<keyword evidence="5" id="KW-1185">Reference proteome</keyword>
<protein>
    <submittedName>
        <fullName evidence="4">Phage major capsid protein</fullName>
    </submittedName>
</protein>
<gene>
    <name evidence="4" type="ORF">E3O46_06970</name>
</gene>
<dbReference type="Proteomes" id="UP000297604">
    <property type="component" value="Unassembled WGS sequence"/>
</dbReference>
<dbReference type="InterPro" id="IPR054612">
    <property type="entry name" value="Phage_capsid-like_C"/>
</dbReference>
<evidence type="ECO:0000256" key="2">
    <source>
        <dbReference type="SAM" id="Coils"/>
    </source>
</evidence>
<comment type="subcellular location">
    <subcellularLocation>
        <location evidence="1">Virion</location>
    </subcellularLocation>
</comment>
<feature type="coiled-coil region" evidence="2">
    <location>
        <begin position="38"/>
        <end position="65"/>
    </location>
</feature>
<comment type="caution">
    <text evidence="4">The sequence shown here is derived from an EMBL/GenBank/DDBJ whole genome shotgun (WGS) entry which is preliminary data.</text>
</comment>
<sequence>MIPELKKKRRAEWTAANDILRAADSAKRGLTASEDREYNEHIENISALDSRIDAIEENQRSAQNAESFMTQILSGGSSISTAERALPTISEYRDQERALGNGSVGVTLGQSNFAKWTDRLRSASVFLKAAPRLVEVPMNSLSIPVVSASVTVGARDENTVISPSDPTIAGVTLQPVSYAALSLVSNEAIRDSDGGVVDLVTTDLIRSTATKVDGTFFAGTYAASPYRTAGLTTLAGIGNIAKTGDHDLASISDALSTLQGAGANTDRLAYFINPVDYAKIRKQLDTTNRPLLTPDMSATGNQSIFGVPIFISANVPVKKSIMLDLDQVIVGIGAAVTMDLSEHYAFNSNATALRITTRVDVQALNKAGLCTVTSTT</sequence>
<dbReference type="Gene3D" id="3.30.2320.10">
    <property type="entry name" value="hypothetical protein PF0899 domain"/>
    <property type="match status" value="1"/>
</dbReference>
<dbReference type="EMBL" id="SOFS01000016">
    <property type="protein sequence ID" value="TFC21333.1"/>
    <property type="molecule type" value="Genomic_DNA"/>
</dbReference>
<evidence type="ECO:0000259" key="3">
    <source>
        <dbReference type="Pfam" id="PF05065"/>
    </source>
</evidence>
<evidence type="ECO:0000313" key="4">
    <source>
        <dbReference type="EMBL" id="TFC21333.1"/>
    </source>
</evidence>
<dbReference type="InterPro" id="IPR024455">
    <property type="entry name" value="Phage_capsid"/>
</dbReference>
<dbReference type="Pfam" id="PF05065">
    <property type="entry name" value="Phage_capsid"/>
    <property type="match status" value="1"/>
</dbReference>
<evidence type="ECO:0000256" key="1">
    <source>
        <dbReference type="ARBA" id="ARBA00004328"/>
    </source>
</evidence>
<name>A0ABY2INQ2_9MICO</name>
<accession>A0ABY2INQ2</accession>
<dbReference type="SUPFAM" id="SSF56563">
    <property type="entry name" value="Major capsid protein gp5"/>
    <property type="match status" value="1"/>
</dbReference>
<organism evidence="4 5">
    <name type="scientific">Cryobacterium glucosi</name>
    <dbReference type="NCBI Taxonomy" id="1259175"/>
    <lineage>
        <taxon>Bacteria</taxon>
        <taxon>Bacillati</taxon>
        <taxon>Actinomycetota</taxon>
        <taxon>Actinomycetes</taxon>
        <taxon>Micrococcales</taxon>
        <taxon>Microbacteriaceae</taxon>
        <taxon>Cryobacterium</taxon>
    </lineage>
</organism>
<keyword evidence="2" id="KW-0175">Coiled coil</keyword>
<proteinExistence type="predicted"/>
<reference evidence="4 5" key="1">
    <citation type="submission" date="2019-03" db="EMBL/GenBank/DDBJ databases">
        <title>Genomics of glacier-inhabiting Cryobacterium strains.</title>
        <authorList>
            <person name="Liu Q."/>
            <person name="Xin Y.-H."/>
        </authorList>
    </citation>
    <scope>NUCLEOTIDE SEQUENCE [LARGE SCALE GENOMIC DNA]</scope>
    <source>
        <strain evidence="4 5">MDB1-5</strain>
    </source>
</reference>
<dbReference type="RefSeq" id="WP_134561398.1">
    <property type="nucleotide sequence ID" value="NZ_SOFS01000016.1"/>
</dbReference>
<dbReference type="Gene3D" id="3.30.2400.10">
    <property type="entry name" value="Major capsid protein gp5"/>
    <property type="match status" value="1"/>
</dbReference>
<dbReference type="NCBIfam" id="TIGR01554">
    <property type="entry name" value="major_cap_HK97"/>
    <property type="match status" value="1"/>
</dbReference>